<feature type="domain" description="Radical SAM core" evidence="5">
    <location>
        <begin position="1"/>
        <end position="203"/>
    </location>
</feature>
<dbReference type="Pfam" id="PF13186">
    <property type="entry name" value="SPASM"/>
    <property type="match status" value="1"/>
</dbReference>
<dbReference type="InterPro" id="IPR023885">
    <property type="entry name" value="4Fe4S-binding_SPASM_dom"/>
</dbReference>
<keyword evidence="1" id="KW-0949">S-adenosyl-L-methionine</keyword>
<dbReference type="CDD" id="cd01335">
    <property type="entry name" value="Radical_SAM"/>
    <property type="match status" value="1"/>
</dbReference>
<dbReference type="Pfam" id="PF04055">
    <property type="entry name" value="Radical_SAM"/>
    <property type="match status" value="1"/>
</dbReference>
<dbReference type="GO" id="GO:0003824">
    <property type="term" value="F:catalytic activity"/>
    <property type="evidence" value="ECO:0007669"/>
    <property type="project" value="InterPro"/>
</dbReference>
<dbReference type="EMBL" id="MGDB01000009">
    <property type="protein sequence ID" value="OGL43231.1"/>
    <property type="molecule type" value="Genomic_DNA"/>
</dbReference>
<dbReference type="InterPro" id="IPR013785">
    <property type="entry name" value="Aldolase_TIM"/>
</dbReference>
<dbReference type="AlphaFoldDB" id="A0A1F7RP41"/>
<name>A0A1F7RP41_9BACT</name>
<dbReference type="GO" id="GO:0046872">
    <property type="term" value="F:metal ion binding"/>
    <property type="evidence" value="ECO:0007669"/>
    <property type="project" value="UniProtKB-KW"/>
</dbReference>
<dbReference type="GO" id="GO:0051536">
    <property type="term" value="F:iron-sulfur cluster binding"/>
    <property type="evidence" value="ECO:0007669"/>
    <property type="project" value="UniProtKB-KW"/>
</dbReference>
<reference evidence="6 7" key="1">
    <citation type="journal article" date="2016" name="Nat. Commun.">
        <title>Thousands of microbial genomes shed light on interconnected biogeochemical processes in an aquifer system.</title>
        <authorList>
            <person name="Anantharaman K."/>
            <person name="Brown C.T."/>
            <person name="Hug L.A."/>
            <person name="Sharon I."/>
            <person name="Castelle C.J."/>
            <person name="Probst A.J."/>
            <person name="Thomas B.C."/>
            <person name="Singh A."/>
            <person name="Wilkins M.J."/>
            <person name="Karaoz U."/>
            <person name="Brodie E.L."/>
            <person name="Williams K.H."/>
            <person name="Hubbard S.S."/>
            <person name="Banfield J.F."/>
        </authorList>
    </citation>
    <scope>NUCLEOTIDE SEQUENCE [LARGE SCALE GENOMIC DNA]</scope>
</reference>
<dbReference type="SUPFAM" id="SSF102114">
    <property type="entry name" value="Radical SAM enzymes"/>
    <property type="match status" value="1"/>
</dbReference>
<comment type="caution">
    <text evidence="6">The sequence shown here is derived from an EMBL/GenBank/DDBJ whole genome shotgun (WGS) entry which is preliminary data.</text>
</comment>
<evidence type="ECO:0000256" key="2">
    <source>
        <dbReference type="ARBA" id="ARBA00022723"/>
    </source>
</evidence>
<dbReference type="InterPro" id="IPR058240">
    <property type="entry name" value="rSAM_sf"/>
</dbReference>
<evidence type="ECO:0000256" key="3">
    <source>
        <dbReference type="ARBA" id="ARBA00023004"/>
    </source>
</evidence>
<evidence type="ECO:0000256" key="1">
    <source>
        <dbReference type="ARBA" id="ARBA00022691"/>
    </source>
</evidence>
<evidence type="ECO:0000259" key="5">
    <source>
        <dbReference type="PROSITE" id="PS51918"/>
    </source>
</evidence>
<dbReference type="Proteomes" id="UP000178526">
    <property type="component" value="Unassembled WGS sequence"/>
</dbReference>
<evidence type="ECO:0000313" key="7">
    <source>
        <dbReference type="Proteomes" id="UP000178526"/>
    </source>
</evidence>
<keyword evidence="4" id="KW-0411">Iron-sulfur</keyword>
<protein>
    <recommendedName>
        <fullName evidence="5">Radical SAM core domain-containing protein</fullName>
    </recommendedName>
</protein>
<proteinExistence type="predicted"/>
<gene>
    <name evidence="6" type="ORF">A2042_06090</name>
</gene>
<dbReference type="PANTHER" id="PTHR11228:SF7">
    <property type="entry name" value="PQQA PEPTIDE CYCLASE"/>
    <property type="match status" value="1"/>
</dbReference>
<evidence type="ECO:0000313" key="6">
    <source>
        <dbReference type="EMBL" id="OGL43231.1"/>
    </source>
</evidence>
<sequence>METLFIVLTTECNRSCPFCFYVTGYQRRVEEKLNVDLIANFLDYLKKFGLRQVIFTGGEPLIRKDLFTVIKISSEKGLQNLLITNGDFLHDEIIPKLMKSGVNALLINFHSLKEQKNQSLIPVIKKLSAIRTIPITLTTPVTKKNLEEIEKIYQFSKSLSIGQIFQPAFIPQSNPSFKELSLRKADEREWSIIKKTLNKWAEDLGTEDYVKLIYDLYEGKNPKPKNCTMGTNAFVLNADGNLIPCFHRGNLVIGNILKDRFDDILNNLYKLSSELSEAKCFGEHCISLFTHL</sequence>
<accession>A0A1F7RP41</accession>
<organism evidence="6 7">
    <name type="scientific">Candidatus Schekmanbacteria bacterium GWA2_38_11</name>
    <dbReference type="NCBI Taxonomy" id="1817876"/>
    <lineage>
        <taxon>Bacteria</taxon>
        <taxon>Candidatus Schekmaniibacteriota</taxon>
    </lineage>
</organism>
<dbReference type="PANTHER" id="PTHR11228">
    <property type="entry name" value="RADICAL SAM DOMAIN PROTEIN"/>
    <property type="match status" value="1"/>
</dbReference>
<dbReference type="InterPro" id="IPR007197">
    <property type="entry name" value="rSAM"/>
</dbReference>
<keyword evidence="2" id="KW-0479">Metal-binding</keyword>
<keyword evidence="3" id="KW-0408">Iron</keyword>
<dbReference type="InterPro" id="IPR050377">
    <property type="entry name" value="Radical_SAM_PqqE_MftC-like"/>
</dbReference>
<dbReference type="PROSITE" id="PS51918">
    <property type="entry name" value="RADICAL_SAM"/>
    <property type="match status" value="1"/>
</dbReference>
<dbReference type="Gene3D" id="3.20.20.70">
    <property type="entry name" value="Aldolase class I"/>
    <property type="match status" value="1"/>
</dbReference>
<dbReference type="SFLD" id="SFLDS00029">
    <property type="entry name" value="Radical_SAM"/>
    <property type="match status" value="1"/>
</dbReference>
<evidence type="ECO:0000256" key="4">
    <source>
        <dbReference type="ARBA" id="ARBA00023014"/>
    </source>
</evidence>
<dbReference type="SFLD" id="SFLDG01067">
    <property type="entry name" value="SPASM/twitch_domain_containing"/>
    <property type="match status" value="1"/>
</dbReference>